<comment type="caution">
    <text evidence="2">The sequence shown here is derived from an EMBL/GenBank/DDBJ whole genome shotgun (WGS) entry which is preliminary data.</text>
</comment>
<dbReference type="PANTHER" id="PTHR43686:SF1">
    <property type="entry name" value="AMINOTRAN_5 DOMAIN-CONTAINING PROTEIN"/>
    <property type="match status" value="1"/>
</dbReference>
<dbReference type="Pfam" id="PF00266">
    <property type="entry name" value="Aminotran_5"/>
    <property type="match status" value="1"/>
</dbReference>
<organism evidence="2 3">
    <name type="scientific">Candidula unifasciata</name>
    <dbReference type="NCBI Taxonomy" id="100452"/>
    <lineage>
        <taxon>Eukaryota</taxon>
        <taxon>Metazoa</taxon>
        <taxon>Spiralia</taxon>
        <taxon>Lophotrochozoa</taxon>
        <taxon>Mollusca</taxon>
        <taxon>Gastropoda</taxon>
        <taxon>Heterobranchia</taxon>
        <taxon>Euthyneura</taxon>
        <taxon>Panpulmonata</taxon>
        <taxon>Eupulmonata</taxon>
        <taxon>Stylommatophora</taxon>
        <taxon>Helicina</taxon>
        <taxon>Helicoidea</taxon>
        <taxon>Geomitridae</taxon>
        <taxon>Candidula</taxon>
    </lineage>
</organism>
<dbReference type="Gene3D" id="3.40.640.10">
    <property type="entry name" value="Type I PLP-dependent aspartate aminotransferase-like (Major domain)"/>
    <property type="match status" value="1"/>
</dbReference>
<dbReference type="InterPro" id="IPR000192">
    <property type="entry name" value="Aminotrans_V_dom"/>
</dbReference>
<dbReference type="SUPFAM" id="SSF53383">
    <property type="entry name" value="PLP-dependent transferases"/>
    <property type="match status" value="1"/>
</dbReference>
<dbReference type="PANTHER" id="PTHR43686">
    <property type="entry name" value="SULFURTRANSFERASE-RELATED"/>
    <property type="match status" value="1"/>
</dbReference>
<feature type="non-terminal residue" evidence="2">
    <location>
        <position position="99"/>
    </location>
</feature>
<feature type="domain" description="Aminotransferase class V" evidence="1">
    <location>
        <begin position="6"/>
        <end position="97"/>
    </location>
</feature>
<reference evidence="2" key="1">
    <citation type="submission" date="2021-04" db="EMBL/GenBank/DDBJ databases">
        <authorList>
            <consortium name="Molecular Ecology Group"/>
        </authorList>
    </citation>
    <scope>NUCLEOTIDE SEQUENCE</scope>
</reference>
<dbReference type="OrthoDB" id="420046at2759"/>
<keyword evidence="3" id="KW-1185">Reference proteome</keyword>
<proteinExistence type="predicted"/>
<evidence type="ECO:0000313" key="2">
    <source>
        <dbReference type="EMBL" id="CAG5117268.1"/>
    </source>
</evidence>
<protein>
    <recommendedName>
        <fullName evidence="1">Aminotransferase class V domain-containing protein</fullName>
    </recommendedName>
</protein>
<evidence type="ECO:0000313" key="3">
    <source>
        <dbReference type="Proteomes" id="UP000678393"/>
    </source>
</evidence>
<gene>
    <name evidence="2" type="ORF">CUNI_LOCUS2826</name>
</gene>
<dbReference type="InterPro" id="IPR015421">
    <property type="entry name" value="PyrdxlP-dep_Trfase_major"/>
</dbReference>
<dbReference type="InterPro" id="IPR015424">
    <property type="entry name" value="PyrdxlP-dep_Trfase"/>
</dbReference>
<dbReference type="EMBL" id="CAJHNH020000376">
    <property type="protein sequence ID" value="CAG5117268.1"/>
    <property type="molecule type" value="Genomic_DNA"/>
</dbReference>
<accession>A0A8S3YLT9</accession>
<dbReference type="Proteomes" id="UP000678393">
    <property type="component" value="Unassembled WGS sequence"/>
</dbReference>
<evidence type="ECO:0000259" key="1">
    <source>
        <dbReference type="Pfam" id="PF00266"/>
    </source>
</evidence>
<name>A0A8S3YLT9_9EUPU</name>
<feature type="non-terminal residue" evidence="2">
    <location>
        <position position="1"/>
    </location>
</feature>
<dbReference type="AlphaFoldDB" id="A0A8S3YLT9"/>
<sequence length="99" mass="11020">PLAYKDAVFISPHKFIGGPQTPGVLVAKKWLFRNIVPHNVGGGTVVFVRRKAHKYLSNVEDREEGGTPAIIESIRAGLAFKLKAALTPRFIMTREMEMM</sequence>